<dbReference type="SMART" id="SM00283">
    <property type="entry name" value="MA"/>
    <property type="match status" value="1"/>
</dbReference>
<dbReference type="InterPro" id="IPR004090">
    <property type="entry name" value="Chemotax_Me-accpt_rcpt"/>
</dbReference>
<dbReference type="Pfam" id="PF00672">
    <property type="entry name" value="HAMP"/>
    <property type="match status" value="1"/>
</dbReference>
<accession>A0ABT9CG83</accession>
<dbReference type="PANTHER" id="PTHR32089:SF112">
    <property type="entry name" value="LYSOZYME-LIKE PROTEIN-RELATED"/>
    <property type="match status" value="1"/>
</dbReference>
<feature type="transmembrane region" description="Helical" evidence="7">
    <location>
        <begin position="12"/>
        <end position="29"/>
    </location>
</feature>
<keyword evidence="3 7" id="KW-0472">Membrane</keyword>
<reference evidence="10 11" key="1">
    <citation type="submission" date="2023-07" db="EMBL/GenBank/DDBJ databases">
        <title>Paenibacillus sp. JX-17 nov. isolated from soil.</title>
        <authorList>
            <person name="Wan Y."/>
            <person name="Liu B."/>
        </authorList>
    </citation>
    <scope>NUCLEOTIDE SEQUENCE [LARGE SCALE GENOMIC DNA]</scope>
    <source>
        <strain evidence="10 11">JX-17</strain>
    </source>
</reference>
<evidence type="ECO:0000256" key="6">
    <source>
        <dbReference type="PROSITE-ProRule" id="PRU00284"/>
    </source>
</evidence>
<dbReference type="RefSeq" id="WP_305024312.1">
    <property type="nucleotide sequence ID" value="NZ_JAUQTB010000005.1"/>
</dbReference>
<evidence type="ECO:0000313" key="11">
    <source>
        <dbReference type="Proteomes" id="UP001240171"/>
    </source>
</evidence>
<evidence type="ECO:0000256" key="7">
    <source>
        <dbReference type="SAM" id="Phobius"/>
    </source>
</evidence>
<protein>
    <submittedName>
        <fullName evidence="10">Methyl-accepting chemotaxis protein</fullName>
    </submittedName>
</protein>
<dbReference type="Pfam" id="PF00015">
    <property type="entry name" value="MCPsignal"/>
    <property type="match status" value="1"/>
</dbReference>
<dbReference type="EMBL" id="JAUQTB010000005">
    <property type="protein sequence ID" value="MDO7906927.1"/>
    <property type="molecule type" value="Genomic_DNA"/>
</dbReference>
<dbReference type="PROSITE" id="PS50885">
    <property type="entry name" value="HAMP"/>
    <property type="match status" value="1"/>
</dbReference>
<evidence type="ECO:0000259" key="9">
    <source>
        <dbReference type="PROSITE" id="PS50885"/>
    </source>
</evidence>
<dbReference type="SMART" id="SM00304">
    <property type="entry name" value="HAMP"/>
    <property type="match status" value="1"/>
</dbReference>
<dbReference type="PRINTS" id="PR00260">
    <property type="entry name" value="CHEMTRNSDUCR"/>
</dbReference>
<dbReference type="Gene3D" id="1.10.287.950">
    <property type="entry name" value="Methyl-accepting chemotaxis protein"/>
    <property type="match status" value="1"/>
</dbReference>
<evidence type="ECO:0000256" key="5">
    <source>
        <dbReference type="ARBA" id="ARBA00029447"/>
    </source>
</evidence>
<dbReference type="SUPFAM" id="SSF58104">
    <property type="entry name" value="Methyl-accepting chemotaxis protein (MCP) signaling domain"/>
    <property type="match status" value="1"/>
</dbReference>
<organism evidence="10 11">
    <name type="scientific">Paenibacillus lacisoli</name>
    <dbReference type="NCBI Taxonomy" id="3064525"/>
    <lineage>
        <taxon>Bacteria</taxon>
        <taxon>Bacillati</taxon>
        <taxon>Bacillota</taxon>
        <taxon>Bacilli</taxon>
        <taxon>Bacillales</taxon>
        <taxon>Paenibacillaceae</taxon>
        <taxon>Paenibacillus</taxon>
    </lineage>
</organism>
<evidence type="ECO:0000259" key="8">
    <source>
        <dbReference type="PROSITE" id="PS50111"/>
    </source>
</evidence>
<comment type="caution">
    <text evidence="10">The sequence shown here is derived from an EMBL/GenBank/DDBJ whole genome shotgun (WGS) entry which is preliminary data.</text>
</comment>
<name>A0ABT9CG83_9BACL</name>
<comment type="subcellular location">
    <subcellularLocation>
        <location evidence="1">Cell membrane</location>
    </subcellularLocation>
</comment>
<keyword evidence="4 6" id="KW-0807">Transducer</keyword>
<keyword evidence="11" id="KW-1185">Reference proteome</keyword>
<evidence type="ECO:0000256" key="3">
    <source>
        <dbReference type="ARBA" id="ARBA00023136"/>
    </source>
</evidence>
<proteinExistence type="inferred from homology"/>
<evidence type="ECO:0000256" key="2">
    <source>
        <dbReference type="ARBA" id="ARBA00022475"/>
    </source>
</evidence>
<keyword evidence="2" id="KW-1003">Cell membrane</keyword>
<dbReference type="CDD" id="cd06225">
    <property type="entry name" value="HAMP"/>
    <property type="match status" value="1"/>
</dbReference>
<feature type="domain" description="Methyl-accepting transducer" evidence="8">
    <location>
        <begin position="291"/>
        <end position="527"/>
    </location>
</feature>
<keyword evidence="7" id="KW-0812">Transmembrane</keyword>
<dbReference type="PROSITE" id="PS50111">
    <property type="entry name" value="CHEMOTAXIS_TRANSDUC_2"/>
    <property type="match status" value="1"/>
</dbReference>
<evidence type="ECO:0000313" key="10">
    <source>
        <dbReference type="EMBL" id="MDO7906927.1"/>
    </source>
</evidence>
<dbReference type="PANTHER" id="PTHR32089">
    <property type="entry name" value="METHYL-ACCEPTING CHEMOTAXIS PROTEIN MCPB"/>
    <property type="match status" value="1"/>
</dbReference>
<dbReference type="InterPro" id="IPR003660">
    <property type="entry name" value="HAMP_dom"/>
</dbReference>
<feature type="domain" description="HAMP" evidence="9">
    <location>
        <begin position="221"/>
        <end position="272"/>
    </location>
</feature>
<feature type="transmembrane region" description="Helical" evidence="7">
    <location>
        <begin position="197"/>
        <end position="219"/>
    </location>
</feature>
<gene>
    <name evidence="10" type="ORF">Q5741_10925</name>
</gene>
<dbReference type="CDD" id="cd11386">
    <property type="entry name" value="MCP_signal"/>
    <property type="match status" value="1"/>
</dbReference>
<dbReference type="InterPro" id="IPR004089">
    <property type="entry name" value="MCPsignal_dom"/>
</dbReference>
<sequence>MSFFAKNVTVSFISTILIGALLITSSYIFQRNVLIDQLHGQISTVTEHWAQGIDTKDVEQAVSEKNYNGTVTVKLRDYFDDISKDNPNVAQAYIFGTELQDGTKTSVVAMPTSLIKAFSESEPKLNPGDLYPQPQVVADGIAEMLNNDKPTFTSFYEDGFGTWTSILYPIKDDSGKIFAYFAVDVDASAVPAGLHKLLVSSISILVVVLIIFMLLQYFIVKRTMAPIRALMAGIDEVSRGNLDVRIKTGNDDLGQINDKFNLMVSRMNNTMNKVQQTSSAVTEAARELLAISEKNSSNAVVINDNINHIESGVRTQERTTTDNARSVSEMATVIQTIASSSANVADEAYSMEQRSIRGNDVVNKVAEQMTYITNSVTDTSRAIKLLESRSREIGDILGIITGISSQTNLLALNASIEAARVGEEGKGFAVVAGEVRKLAEQSAESVNQISGLIEDIQKEIRQAAQSMEQGITEVETGREVAEQTGELFEDILQATQKVASQIQEVSSATQQISASTQELSATAEDLSSTVSKTADSCTQISKALDEQTSSLGSIVSSSNKLSGMAEELEDLIQHFKVRKEETPKED</sequence>
<dbReference type="Proteomes" id="UP001240171">
    <property type="component" value="Unassembled WGS sequence"/>
</dbReference>
<evidence type="ECO:0000256" key="4">
    <source>
        <dbReference type="ARBA" id="ARBA00023224"/>
    </source>
</evidence>
<comment type="similarity">
    <text evidence="5">Belongs to the methyl-accepting chemotaxis (MCP) protein family.</text>
</comment>
<evidence type="ECO:0000256" key="1">
    <source>
        <dbReference type="ARBA" id="ARBA00004236"/>
    </source>
</evidence>
<dbReference type="Gene3D" id="6.10.340.10">
    <property type="match status" value="1"/>
</dbReference>
<keyword evidence="7" id="KW-1133">Transmembrane helix</keyword>